<feature type="compositionally biased region" description="Polar residues" evidence="1">
    <location>
        <begin position="33"/>
        <end position="48"/>
    </location>
</feature>
<feature type="region of interest" description="Disordered" evidence="1">
    <location>
        <begin position="33"/>
        <end position="58"/>
    </location>
</feature>
<dbReference type="STRING" id="15368.A0A0Q3IVQ2"/>
<dbReference type="EnsemblPlants" id="KQK04556">
    <property type="protein sequence ID" value="KQK04556"/>
    <property type="gene ID" value="BRADI_2g14256v3"/>
</dbReference>
<reference evidence="5" key="3">
    <citation type="submission" date="2018-08" db="UniProtKB">
        <authorList>
            <consortium name="EnsemblPlants"/>
        </authorList>
    </citation>
    <scope>IDENTIFICATION</scope>
    <source>
        <strain evidence="5">cv. Bd21</strain>
    </source>
</reference>
<sequence length="218" mass="23599">MAPRRILIINGALLLLLLPALIVADADANAVPSSSSEVDTNTLQIPNTSSNAAAPSSSSSAAGAELINGSSKTIKAGGGFYRGMSREFVAEHNKVRARYGAPPLAWDKTLAMYARRWANTVRRDCGDPRHSGGKYGESFFLGANGTAKDALFNWEKEEFVYDKATHGCTADHSFQDCGHFAIMVNPEFRWVGCGRALCLKGDYPDQFFITCNYNPTPP</sequence>
<dbReference type="InterPro" id="IPR035940">
    <property type="entry name" value="CAP_sf"/>
</dbReference>
<feature type="chain" id="PRO_5044546001" description="SCP domain-containing protein" evidence="2">
    <location>
        <begin position="29"/>
        <end position="218"/>
    </location>
</feature>
<dbReference type="Gene3D" id="3.40.33.10">
    <property type="entry name" value="CAP"/>
    <property type="match status" value="1"/>
</dbReference>
<evidence type="ECO:0000313" key="6">
    <source>
        <dbReference type="Proteomes" id="UP000008810"/>
    </source>
</evidence>
<dbReference type="SMART" id="SM00198">
    <property type="entry name" value="SCP"/>
    <property type="match status" value="1"/>
</dbReference>
<dbReference type="GO" id="GO:0005615">
    <property type="term" value="C:extracellular space"/>
    <property type="evidence" value="ECO:0000318"/>
    <property type="project" value="GO_Central"/>
</dbReference>
<evidence type="ECO:0000313" key="4">
    <source>
        <dbReference type="EMBL" id="KQK04556.2"/>
    </source>
</evidence>
<dbReference type="SUPFAM" id="SSF55797">
    <property type="entry name" value="PR-1-like"/>
    <property type="match status" value="1"/>
</dbReference>
<name>A0A0Q3IVQ2_BRADI</name>
<dbReference type="RefSeq" id="XP_010230947.3">
    <property type="nucleotide sequence ID" value="XM_010232645.3"/>
</dbReference>
<evidence type="ECO:0000313" key="5">
    <source>
        <dbReference type="EnsemblPlants" id="KQK04556"/>
    </source>
</evidence>
<dbReference type="AlphaFoldDB" id="A0A0Q3IVQ2"/>
<dbReference type="Gramene" id="KQK04556">
    <property type="protein sequence ID" value="KQK04556"/>
    <property type="gene ID" value="BRADI_2g14256v3"/>
</dbReference>
<dbReference type="Proteomes" id="UP000008810">
    <property type="component" value="Chromosome 2"/>
</dbReference>
<dbReference type="PANTHER" id="PTHR10334">
    <property type="entry name" value="CYSTEINE-RICH SECRETORY PROTEIN-RELATED"/>
    <property type="match status" value="1"/>
</dbReference>
<dbReference type="EMBL" id="CM000881">
    <property type="protein sequence ID" value="KQK04556.2"/>
    <property type="molecule type" value="Genomic_DNA"/>
</dbReference>
<dbReference type="InterPro" id="IPR001283">
    <property type="entry name" value="CRISP-related"/>
</dbReference>
<dbReference type="OrthoDB" id="337038at2759"/>
<dbReference type="PRINTS" id="PR00837">
    <property type="entry name" value="V5TPXLIKE"/>
</dbReference>
<feature type="signal peptide" evidence="2">
    <location>
        <begin position="1"/>
        <end position="28"/>
    </location>
</feature>
<feature type="compositionally biased region" description="Low complexity" evidence="1">
    <location>
        <begin position="49"/>
        <end position="58"/>
    </location>
</feature>
<reference evidence="4" key="2">
    <citation type="submission" date="2017-06" db="EMBL/GenBank/DDBJ databases">
        <title>WGS assembly of Brachypodium distachyon.</title>
        <authorList>
            <consortium name="The International Brachypodium Initiative"/>
            <person name="Lucas S."/>
            <person name="Harmon-Smith M."/>
            <person name="Lail K."/>
            <person name="Tice H."/>
            <person name="Grimwood J."/>
            <person name="Bruce D."/>
            <person name="Barry K."/>
            <person name="Shu S."/>
            <person name="Lindquist E."/>
            <person name="Wang M."/>
            <person name="Pitluck S."/>
            <person name="Vogel J.P."/>
            <person name="Garvin D.F."/>
            <person name="Mockler T.C."/>
            <person name="Schmutz J."/>
            <person name="Rokhsar D."/>
            <person name="Bevan M.W."/>
        </authorList>
    </citation>
    <scope>NUCLEOTIDE SEQUENCE</scope>
    <source>
        <strain evidence="4">Bd21</strain>
    </source>
</reference>
<keyword evidence="6" id="KW-1185">Reference proteome</keyword>
<dbReference type="Pfam" id="PF00188">
    <property type="entry name" value="CAP"/>
    <property type="match status" value="1"/>
</dbReference>
<organism evidence="4">
    <name type="scientific">Brachypodium distachyon</name>
    <name type="common">Purple false brome</name>
    <name type="synonym">Trachynia distachya</name>
    <dbReference type="NCBI Taxonomy" id="15368"/>
    <lineage>
        <taxon>Eukaryota</taxon>
        <taxon>Viridiplantae</taxon>
        <taxon>Streptophyta</taxon>
        <taxon>Embryophyta</taxon>
        <taxon>Tracheophyta</taxon>
        <taxon>Spermatophyta</taxon>
        <taxon>Magnoliopsida</taxon>
        <taxon>Liliopsida</taxon>
        <taxon>Poales</taxon>
        <taxon>Poaceae</taxon>
        <taxon>BOP clade</taxon>
        <taxon>Pooideae</taxon>
        <taxon>Stipodae</taxon>
        <taxon>Brachypodieae</taxon>
        <taxon>Brachypodium</taxon>
    </lineage>
</organism>
<feature type="domain" description="SCP" evidence="3">
    <location>
        <begin position="83"/>
        <end position="218"/>
    </location>
</feature>
<evidence type="ECO:0000259" key="3">
    <source>
        <dbReference type="SMART" id="SM00198"/>
    </source>
</evidence>
<evidence type="ECO:0000256" key="1">
    <source>
        <dbReference type="SAM" id="MobiDB-lite"/>
    </source>
</evidence>
<protein>
    <recommendedName>
        <fullName evidence="3">SCP domain-containing protein</fullName>
    </recommendedName>
</protein>
<proteinExistence type="predicted"/>
<dbReference type="GeneID" id="104582574"/>
<keyword evidence="2" id="KW-0732">Signal</keyword>
<evidence type="ECO:0000256" key="2">
    <source>
        <dbReference type="SAM" id="SignalP"/>
    </source>
</evidence>
<dbReference type="InterPro" id="IPR014044">
    <property type="entry name" value="CAP_dom"/>
</dbReference>
<accession>A0A0Q3IVQ2</accession>
<reference evidence="4 5" key="1">
    <citation type="journal article" date="2010" name="Nature">
        <title>Genome sequencing and analysis of the model grass Brachypodium distachyon.</title>
        <authorList>
            <consortium name="International Brachypodium Initiative"/>
        </authorList>
    </citation>
    <scope>NUCLEOTIDE SEQUENCE [LARGE SCALE GENOMIC DNA]</scope>
    <source>
        <strain evidence="4">Bd21</strain>
        <strain evidence="5">cv. Bd21</strain>
    </source>
</reference>
<gene>
    <name evidence="5" type="primary">LOC104582574</name>
    <name evidence="4" type="ORF">BRADI_2g14256v3</name>
</gene>